<gene>
    <name evidence="2" type="ORF">TM448A00287_0025</name>
    <name evidence="3" type="ORF">TM448B00362_0025</name>
</gene>
<proteinExistence type="predicted"/>
<name>A0A6H1ZDB8_9ZZZZ</name>
<dbReference type="EMBL" id="MT143999">
    <property type="protein sequence ID" value="QJA45903.1"/>
    <property type="molecule type" value="Genomic_DNA"/>
</dbReference>
<feature type="region of interest" description="Disordered" evidence="1">
    <location>
        <begin position="199"/>
        <end position="219"/>
    </location>
</feature>
<dbReference type="AlphaFoldDB" id="A0A6H1ZDB8"/>
<evidence type="ECO:0000313" key="3">
    <source>
        <dbReference type="EMBL" id="QJH95279.1"/>
    </source>
</evidence>
<feature type="compositionally biased region" description="Gly residues" evidence="1">
    <location>
        <begin position="204"/>
        <end position="218"/>
    </location>
</feature>
<reference evidence="2" key="1">
    <citation type="submission" date="2020-03" db="EMBL/GenBank/DDBJ databases">
        <title>The deep terrestrial virosphere.</title>
        <authorList>
            <person name="Holmfeldt K."/>
            <person name="Nilsson E."/>
            <person name="Simone D."/>
            <person name="Lopez-Fernandez M."/>
            <person name="Wu X."/>
            <person name="de Brujin I."/>
            <person name="Lundin D."/>
            <person name="Andersson A."/>
            <person name="Bertilsson S."/>
            <person name="Dopson M."/>
        </authorList>
    </citation>
    <scope>NUCLEOTIDE SEQUENCE</scope>
    <source>
        <strain evidence="2">TM448A00287</strain>
        <strain evidence="3">TM448B00362</strain>
    </source>
</reference>
<dbReference type="EMBL" id="MT144616">
    <property type="protein sequence ID" value="QJH95279.1"/>
    <property type="molecule type" value="Genomic_DNA"/>
</dbReference>
<evidence type="ECO:0000256" key="1">
    <source>
        <dbReference type="SAM" id="MobiDB-lite"/>
    </source>
</evidence>
<organism evidence="2">
    <name type="scientific">viral metagenome</name>
    <dbReference type="NCBI Taxonomy" id="1070528"/>
    <lineage>
        <taxon>unclassified sequences</taxon>
        <taxon>metagenomes</taxon>
        <taxon>organismal metagenomes</taxon>
    </lineage>
</organism>
<evidence type="ECO:0000313" key="2">
    <source>
        <dbReference type="EMBL" id="QJA45903.1"/>
    </source>
</evidence>
<sequence length="260" mass="28290">MNMFILWVMGLLANIGMLAILKSNRGEAGAEDSTKAAEAAIALAEKAGIKLLPQSQVDAVVQERLARERSKYFDYDDLKKFKTEHEQNAAAATEKDLLARKEYDKAKETWNIEQQRLTGLVTEKDKALTDMRIGTALMGEINKQNAYAEETMALIKSQAVFDEQGNLRIQGIDKNGTKVLHSVEEGIKNFLTQRPHLVKAQQRAGGGTPPGNTGGAGAGVQDLNALNGELQAAMNRGDRKAVGEIKTKISVLRGVAKTTL</sequence>
<protein>
    <submittedName>
        <fullName evidence="2">Uncharacterized protein</fullName>
    </submittedName>
</protein>
<accession>A0A6H1ZDB8</accession>